<organism evidence="1 2">
    <name type="scientific">Pantoea stewartii</name>
    <dbReference type="NCBI Taxonomy" id="66269"/>
    <lineage>
        <taxon>Bacteria</taxon>
        <taxon>Pseudomonadati</taxon>
        <taxon>Pseudomonadota</taxon>
        <taxon>Gammaproteobacteria</taxon>
        <taxon>Enterobacterales</taxon>
        <taxon>Erwiniaceae</taxon>
        <taxon>Pantoea</taxon>
    </lineage>
</organism>
<dbReference type="RefSeq" id="WP_058709260.1">
    <property type="nucleotide sequence ID" value="NZ_LDSI01000014.1"/>
</dbReference>
<reference evidence="1 2" key="1">
    <citation type="journal article" date="2016" name="Front. Microbiol.">
        <title>Genomic Resource of Rice Seed Associated Bacteria.</title>
        <authorList>
            <person name="Midha S."/>
            <person name="Bansal K."/>
            <person name="Sharma S."/>
            <person name="Kumar N."/>
            <person name="Patil P.P."/>
            <person name="Chaudhry V."/>
            <person name="Patil P.B."/>
        </authorList>
    </citation>
    <scope>NUCLEOTIDE SEQUENCE [LARGE SCALE GENOMIC DNA]</scope>
    <source>
        <strain evidence="1 2">RSA13</strain>
    </source>
</reference>
<name>A0AB34VHS3_9GAMM</name>
<evidence type="ECO:0000313" key="1">
    <source>
        <dbReference type="EMBL" id="KTS97617.1"/>
    </source>
</evidence>
<dbReference type="AlphaFoldDB" id="A0AB34VHS3"/>
<dbReference type="EMBL" id="LDSI01000014">
    <property type="protein sequence ID" value="KTS97617.1"/>
    <property type="molecule type" value="Genomic_DNA"/>
</dbReference>
<accession>A0AB34VHS3</accession>
<gene>
    <name evidence="1" type="ORF">RSA13_10985</name>
</gene>
<proteinExistence type="predicted"/>
<sequence>MTFARLTRLAPHVADEGIRLTLLIRLLETGKLNHQDIVQILCTFTVENLLAFISDKEYRRIGYSDSLWVLAVQLKAAGFIRKPKWDEKYKRIRFVPHNRSFSMTK</sequence>
<protein>
    <submittedName>
        <fullName evidence="1">Uncharacterized protein</fullName>
    </submittedName>
</protein>
<comment type="caution">
    <text evidence="1">The sequence shown here is derived from an EMBL/GenBank/DDBJ whole genome shotgun (WGS) entry which is preliminary data.</text>
</comment>
<dbReference type="Proteomes" id="UP000072520">
    <property type="component" value="Unassembled WGS sequence"/>
</dbReference>
<evidence type="ECO:0000313" key="2">
    <source>
        <dbReference type="Proteomes" id="UP000072520"/>
    </source>
</evidence>